<name>A0A285S7D4_9HYPH</name>
<protein>
    <submittedName>
        <fullName evidence="1">Uncharacterized protein</fullName>
    </submittedName>
</protein>
<dbReference type="AlphaFoldDB" id="A0A285S7D4"/>
<sequence>MYGEPRVKSSASGRSCDDCAKSLCLPPLPLVENKTDAPGGRVRCNVSARRKWRGKGETPYRLARYFIGSTGLLPRRSSKWSCGWLTEPLEPALAMVWPRCTASPRFTISELLWA</sequence>
<dbReference type="Proteomes" id="UP000219331">
    <property type="component" value="Unassembled WGS sequence"/>
</dbReference>
<evidence type="ECO:0000313" key="2">
    <source>
        <dbReference type="Proteomes" id="UP000219331"/>
    </source>
</evidence>
<organism evidence="1 2">
    <name type="scientific">Stappia indica</name>
    <dbReference type="NCBI Taxonomy" id="538381"/>
    <lineage>
        <taxon>Bacteria</taxon>
        <taxon>Pseudomonadati</taxon>
        <taxon>Pseudomonadota</taxon>
        <taxon>Alphaproteobacteria</taxon>
        <taxon>Hyphomicrobiales</taxon>
        <taxon>Stappiaceae</taxon>
        <taxon>Stappia</taxon>
    </lineage>
</organism>
<reference evidence="1 2" key="1">
    <citation type="submission" date="2017-08" db="EMBL/GenBank/DDBJ databases">
        <authorList>
            <person name="de Groot N.N."/>
        </authorList>
    </citation>
    <scope>NUCLEOTIDE SEQUENCE [LARGE SCALE GENOMIC DNA]</scope>
    <source>
        <strain evidence="1 2">USBA 352</strain>
    </source>
</reference>
<evidence type="ECO:0000313" key="1">
    <source>
        <dbReference type="EMBL" id="SOC03005.1"/>
    </source>
</evidence>
<keyword evidence="2" id="KW-1185">Reference proteome</keyword>
<accession>A0A285S7D4</accession>
<proteinExistence type="predicted"/>
<dbReference type="EMBL" id="OBML01000004">
    <property type="protein sequence ID" value="SOC03005.1"/>
    <property type="molecule type" value="Genomic_DNA"/>
</dbReference>
<gene>
    <name evidence="1" type="ORF">SAMN05421512_10418</name>
</gene>